<dbReference type="InterPro" id="IPR001452">
    <property type="entry name" value="SH3_domain"/>
</dbReference>
<keyword evidence="38" id="KW-1185">Reference proteome</keyword>
<protein>
    <recommendedName>
        <fullName evidence="7">Alpha-1,6-mannosyl-glycoprotein 2-beta-N-acetylglucosaminyltransferase</fullName>
        <ecNumber evidence="6">2.4.1.143</ecNumber>
    </recommendedName>
    <alternativeName>
        <fullName evidence="24">Beta-1,2-N-acetylglucosaminyltransferase II</fullName>
    </alternativeName>
    <alternativeName>
        <fullName evidence="23">GlcNAc-T II</fullName>
    </alternativeName>
    <alternativeName>
        <fullName evidence="22">Mannoside acetylglucosaminyltransferase 2</fullName>
    </alternativeName>
    <alternativeName>
        <fullName evidence="20">N-glycosyl-oligosaccharide-glycoprotein N-acetylglucosaminyltransferase II</fullName>
    </alternativeName>
    <alternativeName>
        <fullName evidence="21">RUN and TBC1 domain-containing protein 3</fullName>
    </alternativeName>
</protein>
<evidence type="ECO:0000256" key="6">
    <source>
        <dbReference type="ARBA" id="ARBA00012613"/>
    </source>
</evidence>
<gene>
    <name evidence="37" type="primary">SGSM3</name>
    <name evidence="37" type="ORF">T11_13000</name>
</gene>
<dbReference type="InterPro" id="IPR000195">
    <property type="entry name" value="Rab-GAP-TBC_dom"/>
</dbReference>
<organism evidence="37 38">
    <name type="scientific">Trichinella zimbabwensis</name>
    <dbReference type="NCBI Taxonomy" id="268475"/>
    <lineage>
        <taxon>Eukaryota</taxon>
        <taxon>Metazoa</taxon>
        <taxon>Ecdysozoa</taxon>
        <taxon>Nematoda</taxon>
        <taxon>Enoplea</taxon>
        <taxon>Dorylaimia</taxon>
        <taxon>Trichinellida</taxon>
        <taxon>Trichinellidae</taxon>
        <taxon>Trichinella</taxon>
    </lineage>
</organism>
<keyword evidence="8 29" id="KW-0728">SH3 domain</keyword>
<keyword evidence="10" id="KW-0808">Transferase</keyword>
<proteinExistence type="inferred from homology"/>
<evidence type="ECO:0000256" key="31">
    <source>
        <dbReference type="SAM" id="MobiDB-lite"/>
    </source>
</evidence>
<evidence type="ECO:0000256" key="16">
    <source>
        <dbReference type="ARBA" id="ARBA00023136"/>
    </source>
</evidence>
<evidence type="ECO:0000256" key="18">
    <source>
        <dbReference type="ARBA" id="ARBA00023180"/>
    </source>
</evidence>
<feature type="region of interest" description="Disordered" evidence="31">
    <location>
        <begin position="1345"/>
        <end position="1389"/>
    </location>
</feature>
<dbReference type="EMBL" id="JYDP01000004">
    <property type="protein sequence ID" value="KRZ18161.1"/>
    <property type="molecule type" value="Genomic_DNA"/>
</dbReference>
<feature type="binding site" evidence="27">
    <location>
        <position position="261"/>
    </location>
    <ligand>
        <name>Mn(2+)</name>
        <dbReference type="ChEBI" id="CHEBI:29035"/>
    </ligand>
</feature>
<keyword evidence="13" id="KW-0735">Signal-anchor</keyword>
<evidence type="ECO:0000256" key="1">
    <source>
        <dbReference type="ARBA" id="ARBA00001936"/>
    </source>
</evidence>
<evidence type="ECO:0000256" key="5">
    <source>
        <dbReference type="ARBA" id="ARBA00011011"/>
    </source>
</evidence>
<evidence type="ECO:0000313" key="38">
    <source>
        <dbReference type="Proteomes" id="UP000055024"/>
    </source>
</evidence>
<dbReference type="SUPFAM" id="SSF50044">
    <property type="entry name" value="SH3-domain"/>
    <property type="match status" value="1"/>
</dbReference>
<keyword evidence="11 32" id="KW-0812">Transmembrane</keyword>
<reference evidence="37 38" key="1">
    <citation type="submission" date="2015-01" db="EMBL/GenBank/DDBJ databases">
        <title>Evolution of Trichinella species and genotypes.</title>
        <authorList>
            <person name="Korhonen P.K."/>
            <person name="Edoardo P."/>
            <person name="Giuseppe L.R."/>
            <person name="Gasser R.B."/>
        </authorList>
    </citation>
    <scope>NUCLEOTIDE SEQUENCE [LARGE SCALE GENOMIC DNA]</scope>
    <source>
        <strain evidence="37">ISS1029</strain>
    </source>
</reference>
<evidence type="ECO:0000259" key="35">
    <source>
        <dbReference type="PROSITE" id="PS50103"/>
    </source>
</evidence>
<evidence type="ECO:0000256" key="11">
    <source>
        <dbReference type="ARBA" id="ARBA00022692"/>
    </source>
</evidence>
<evidence type="ECO:0000256" key="14">
    <source>
        <dbReference type="ARBA" id="ARBA00022989"/>
    </source>
</evidence>
<keyword evidence="16 32" id="KW-0472">Membrane</keyword>
<evidence type="ECO:0000256" key="7">
    <source>
        <dbReference type="ARBA" id="ARBA00014817"/>
    </source>
</evidence>
<comment type="similarity">
    <text evidence="5">Belongs to the glycosyltransferase 16 (GT16) protein family.</text>
</comment>
<evidence type="ECO:0000256" key="9">
    <source>
        <dbReference type="ARBA" id="ARBA00022676"/>
    </source>
</evidence>
<evidence type="ECO:0000256" key="12">
    <source>
        <dbReference type="ARBA" id="ARBA00022723"/>
    </source>
</evidence>
<evidence type="ECO:0000256" key="2">
    <source>
        <dbReference type="ARBA" id="ARBA00004323"/>
    </source>
</evidence>
<keyword evidence="19 27" id="KW-0464">Manganese</keyword>
<dbReference type="PROSITE" id="PS50002">
    <property type="entry name" value="SH3"/>
    <property type="match status" value="1"/>
</dbReference>
<keyword evidence="12 27" id="KW-0479">Metal-binding</keyword>
<evidence type="ECO:0000256" key="8">
    <source>
        <dbReference type="ARBA" id="ARBA00022443"/>
    </source>
</evidence>
<evidence type="ECO:0000256" key="10">
    <source>
        <dbReference type="ARBA" id="ARBA00022679"/>
    </source>
</evidence>
<dbReference type="InterPro" id="IPR036028">
    <property type="entry name" value="SH3-like_dom_sf"/>
</dbReference>
<dbReference type="FunFam" id="1.10.8.270:FF:000026">
    <property type="entry name" value="TBC (Tre-2/Bub2/Cdc16) domain family"/>
    <property type="match status" value="1"/>
</dbReference>
<feature type="region of interest" description="Disordered" evidence="31">
    <location>
        <begin position="1241"/>
        <end position="1260"/>
    </location>
</feature>
<dbReference type="PANTHER" id="PTHR12871">
    <property type="entry name" value="BETA-1,2-N-ACETYLGLUCOSAMINYLTRANSFERASE II"/>
    <property type="match status" value="1"/>
</dbReference>
<evidence type="ECO:0000256" key="15">
    <source>
        <dbReference type="ARBA" id="ARBA00023034"/>
    </source>
</evidence>
<feature type="domain" description="Rab-GAP TBC" evidence="34">
    <location>
        <begin position="663"/>
        <end position="861"/>
    </location>
</feature>
<evidence type="ECO:0000256" key="21">
    <source>
        <dbReference type="ARBA" id="ARBA00030864"/>
    </source>
</evidence>
<dbReference type="InterPro" id="IPR000571">
    <property type="entry name" value="Znf_CCCH"/>
</dbReference>
<dbReference type="Gene3D" id="1.10.10.750">
    <property type="entry name" value="Ypt/Rab-GAP domain of gyp1p, domain 1"/>
    <property type="match status" value="1"/>
</dbReference>
<feature type="transmembrane region" description="Helical" evidence="32">
    <location>
        <begin position="17"/>
        <end position="36"/>
    </location>
</feature>
<feature type="binding site" evidence="26">
    <location>
        <begin position="229"/>
        <end position="233"/>
    </location>
    <ligand>
        <name>substrate</name>
    </ligand>
</feature>
<dbReference type="PANTHER" id="PTHR12871:SF0">
    <property type="entry name" value="ALPHA-1,6-MANNOSYL-GLYCOPROTEIN 2-BETA-N-ACETYLGLUCOSAMINYLTRANSFERASE"/>
    <property type="match status" value="1"/>
</dbReference>
<evidence type="ECO:0000256" key="20">
    <source>
        <dbReference type="ARBA" id="ARBA00029663"/>
    </source>
</evidence>
<evidence type="ECO:0000256" key="29">
    <source>
        <dbReference type="PROSITE-ProRule" id="PRU00192"/>
    </source>
</evidence>
<keyword evidence="30" id="KW-0863">Zinc-finger</keyword>
<evidence type="ECO:0000259" key="34">
    <source>
        <dbReference type="PROSITE" id="PS50086"/>
    </source>
</evidence>
<feature type="zinc finger region" description="C3H1-type" evidence="30">
    <location>
        <begin position="1157"/>
        <end position="1179"/>
    </location>
</feature>
<evidence type="ECO:0000256" key="13">
    <source>
        <dbReference type="ARBA" id="ARBA00022968"/>
    </source>
</evidence>
<keyword evidence="17 28" id="KW-1015">Disulfide bond</keyword>
<dbReference type="Pfam" id="PF05060">
    <property type="entry name" value="MGAT2"/>
    <property type="match status" value="1"/>
</dbReference>
<evidence type="ECO:0000256" key="28">
    <source>
        <dbReference type="PIRSR" id="PIRSR607754-3"/>
    </source>
</evidence>
<evidence type="ECO:0000259" key="33">
    <source>
        <dbReference type="PROSITE" id="PS50002"/>
    </source>
</evidence>
<dbReference type="SUPFAM" id="SSF47923">
    <property type="entry name" value="Ypt/Rab-GAP domain of gyp1p"/>
    <property type="match status" value="2"/>
</dbReference>
<dbReference type="InterPro" id="IPR029044">
    <property type="entry name" value="Nucleotide-diphossugar_trans"/>
</dbReference>
<feature type="domain" description="RUN" evidence="36">
    <location>
        <begin position="953"/>
        <end position="1118"/>
    </location>
</feature>
<dbReference type="Gene3D" id="3.90.550.10">
    <property type="entry name" value="Spore Coat Polysaccharide Biosynthesis Protein SpsA, Chain A"/>
    <property type="match status" value="1"/>
</dbReference>
<evidence type="ECO:0000256" key="25">
    <source>
        <dbReference type="ARBA" id="ARBA00093257"/>
    </source>
</evidence>
<dbReference type="GO" id="GO:0006487">
    <property type="term" value="P:protein N-linked glycosylation"/>
    <property type="evidence" value="ECO:0007669"/>
    <property type="project" value="TreeGrafter"/>
</dbReference>
<feature type="compositionally biased region" description="Basic and acidic residues" evidence="31">
    <location>
        <begin position="1346"/>
        <end position="1370"/>
    </location>
</feature>
<comment type="pathway">
    <text evidence="3">Protein modification; protein glycosylation.</text>
</comment>
<evidence type="ECO:0000256" key="26">
    <source>
        <dbReference type="PIRSR" id="PIRSR607754-1"/>
    </source>
</evidence>
<feature type="disulfide bond" evidence="28">
    <location>
        <begin position="208"/>
        <end position="213"/>
    </location>
</feature>
<dbReference type="GO" id="GO:0008270">
    <property type="term" value="F:zinc ion binding"/>
    <property type="evidence" value="ECO:0007669"/>
    <property type="project" value="UniProtKB-KW"/>
</dbReference>
<dbReference type="GO" id="GO:0008455">
    <property type="term" value="F:alpha-1,6-mannosylglycoprotein 2-beta-N-acetylglucosaminyltransferase activity"/>
    <property type="evidence" value="ECO:0007669"/>
    <property type="project" value="UniProtKB-EC"/>
</dbReference>
<dbReference type="GO" id="GO:0005795">
    <property type="term" value="C:Golgi stack"/>
    <property type="evidence" value="ECO:0007669"/>
    <property type="project" value="InterPro"/>
</dbReference>
<dbReference type="InterPro" id="IPR041686">
    <property type="entry name" value="Znf-CCCH_3"/>
</dbReference>
<dbReference type="Gene3D" id="4.10.1000.10">
    <property type="entry name" value="Zinc finger, CCCH-type"/>
    <property type="match status" value="1"/>
</dbReference>
<dbReference type="InterPro" id="IPR037213">
    <property type="entry name" value="Run_dom_sf"/>
</dbReference>
<keyword evidence="18" id="KW-0325">Glycoprotein</keyword>
<comment type="caution">
    <text evidence="37">The sequence shown here is derived from an EMBL/GenBank/DDBJ whole genome shotgun (WGS) entry which is preliminary data.</text>
</comment>
<feature type="domain" description="C3H1-type" evidence="35">
    <location>
        <begin position="1157"/>
        <end position="1179"/>
    </location>
</feature>
<comment type="cofactor">
    <cofactor evidence="1 27">
        <name>Mn(2+)</name>
        <dbReference type="ChEBI" id="CHEBI:29035"/>
    </cofactor>
</comment>
<sequence>MGSLFYINRINIRKNKVPIFIFFLVYFAIYIFLRLYPIEIFSTKYFKNELKSSSSLPKFENRFLTIYSILTNISQRINFAKNASANYCEDDVAEVAEAIYWAESRQAENQSDHFQVWVENGFNHNVKFNHVFMIQVHKRPSYFKEMIDSLSKVWNISEVLLVISHSAYDEEMNNIVRSIKFCPAVQLFYPLRMELFQEKFPNADPEHCNRTCCRPESKRRSIKVSQIAQIKHHWWWKLVQAFEHIEALKNSDFWITLLEEDHYVSPDLYETLKSVIKDKLKFCEECQIIVPGNYFKLPANKNEPPNEIKIEYWYSSKHNLGMTFSRTFWNELKSRAIPFCTYNDYNWDWTLNHIQTHIARNWKAVVLNGTHTESNNCNASLEAVKNYIKEINISTHTFKVDEGGRLLAYWVTPQPFGAWIDQRDHLLCLWHIHNHAPVIYSELHLSVCAFNFSTFSTVSNTINMVNTVCVYAKSDKQRRIVYLVDTVMFCRSQNRGYSRGFSQATRAKIDATTVISDEEDWTECNGGGVAFAREEGLSIGATSGEIGDSFSKIGIPCSCLVASIVPSKRLLRSDNAGDDDLDHASSHHLCLDDYDQFGFKIGKKDGENFATCNVNMEDCKLRLRWIAYLEFTFNSTVVEDLTWEKVESFLPRSEELDSLVRAGVPHSLRPYVWPRLCGATRRRQQADYAYGDVLNELKKVDDQDDECSITFGQIEKDLMRTLPTNVCFAKADGVGVRRLRRLLRSIALVFPDVGYCQGMGVIAATLLLFLDEENAFWMMCTILDDLLPAGYFSDSLLGSAVDQRIFRLLIADSLPEVDAVFRSHDIEPSLVTLHWFLTLYASSAMPFPVLLRVWDLFFYHGSTVLFKVALAMLKLRQEQFRTLTNSADVFNLGFCKNDIIEVLSRKDEHCWIGELNGRRGWFPAKFVELVDDQLRDYSFPLVDDDDDDDFTEKITKLVRHQFCTILKTIFEYGMKKCSLLGRPFHPWMFIENVANEEIRKDHLSVHSRLMLSQTFQLDEDGKIFTPEELLYKALQYVNLTHDLARVSSMDVKFRSLICIGLNEQALHLWFELLCTSNVDLVDKWYQPWSFIRSPAWVQLKCELRLLSQFVFKLSSGWELPSVSRKRLGNRPIQESVRDMLVKHHLFDCLFMSLHGDDCYFFIYSKCTKGDRCPFRHSKSALGTEIVCQAWLEGRCRKAGCGYRHMKNGKTRSTTPCYWENQPGGCLKQHCVFMHLKPRDKSLSAADYSPPPQQAKASKPCKKRTYDDGRVWINPKLSVSVNVDDDDENANPLREENNNMKKRAKNNCIEEANSEHGELELDDLIVNNMDNDVKCGVSFQSNAKTKFGKESDSNSERQSLDDFTEEEKQNEEFQSDPAADDHQPNGSQNCLHRQQGRVAQLNNKSCIPEKKNEENVQISTDINNDNSKNVQKTNSKLGRAEYEARLLEVLGEDLAKTLAEEANDN</sequence>
<dbReference type="SMART" id="SM00593">
    <property type="entry name" value="RUN"/>
    <property type="match status" value="1"/>
</dbReference>
<feature type="domain" description="SH3" evidence="33">
    <location>
        <begin position="875"/>
        <end position="932"/>
    </location>
</feature>
<dbReference type="Pfam" id="PF07653">
    <property type="entry name" value="SH3_2"/>
    <property type="match status" value="1"/>
</dbReference>
<dbReference type="Gene3D" id="1.10.8.270">
    <property type="entry name" value="putative rabgap domain of human tbc1 domain family member 14 like domains"/>
    <property type="match status" value="1"/>
</dbReference>
<dbReference type="SMART" id="SM00356">
    <property type="entry name" value="ZnF_C3H1"/>
    <property type="match status" value="3"/>
</dbReference>
<dbReference type="Pfam" id="PF15663">
    <property type="entry name" value="zf-CCCH_3"/>
    <property type="match status" value="1"/>
</dbReference>
<evidence type="ECO:0000256" key="27">
    <source>
        <dbReference type="PIRSR" id="PIRSR607754-2"/>
    </source>
</evidence>
<dbReference type="SMART" id="SM00164">
    <property type="entry name" value="TBC"/>
    <property type="match status" value="1"/>
</dbReference>
<dbReference type="EC" id="2.4.1.143" evidence="6"/>
<accession>A0A0V1I5Q1</accession>
<dbReference type="PROSITE" id="PS50086">
    <property type="entry name" value="TBC_RABGAP"/>
    <property type="match status" value="1"/>
</dbReference>
<evidence type="ECO:0000256" key="23">
    <source>
        <dbReference type="ARBA" id="ARBA00032552"/>
    </source>
</evidence>
<keyword evidence="9" id="KW-0328">Glycosyltransferase</keyword>
<dbReference type="InterPro" id="IPR035969">
    <property type="entry name" value="Rab-GAP_TBC_sf"/>
</dbReference>
<evidence type="ECO:0000256" key="30">
    <source>
        <dbReference type="PROSITE-ProRule" id="PRU00723"/>
    </source>
</evidence>
<evidence type="ECO:0000256" key="4">
    <source>
        <dbReference type="ARBA" id="ARBA00006296"/>
    </source>
</evidence>
<evidence type="ECO:0000256" key="32">
    <source>
        <dbReference type="SAM" id="Phobius"/>
    </source>
</evidence>
<comment type="similarity">
    <text evidence="4">Belongs to the small G protein signaling modulator family.</text>
</comment>
<dbReference type="SMART" id="SM00326">
    <property type="entry name" value="SH3"/>
    <property type="match status" value="1"/>
</dbReference>
<evidence type="ECO:0000256" key="17">
    <source>
        <dbReference type="ARBA" id="ARBA00023157"/>
    </source>
</evidence>
<comment type="subcellular location">
    <subcellularLocation>
        <location evidence="2">Golgi apparatus membrane</location>
        <topology evidence="2">Single-pass type II membrane protein</topology>
    </subcellularLocation>
</comment>
<dbReference type="Proteomes" id="UP000055024">
    <property type="component" value="Unassembled WGS sequence"/>
</dbReference>
<dbReference type="Pfam" id="PF00566">
    <property type="entry name" value="RabGAP-TBC"/>
    <property type="match status" value="1"/>
</dbReference>
<dbReference type="Gene3D" id="1.10.472.80">
    <property type="entry name" value="Ypt/Rab-GAP domain of gyp1p, domain 3"/>
    <property type="match status" value="1"/>
</dbReference>
<comment type="catalytic activity">
    <reaction evidence="25">
        <text>an N(4)-{beta-D-GlcNAc-(1-&gt;2)-alpha-D-Man-(1-&gt;3)-[alpha-D-Man-(1-&gt;6)]-beta-D-Man-(1-&gt;4)-beta-D-GlcNAc-(1-&gt;4)-beta-D-GlcNAc}-L-asparaginyl-[protein] + UDP-N-acetyl-alpha-D-glucosamine = N(4)-{beta-D-GlcNAc-(1-&gt;2)-alpha-D-Man-(1-&gt;3)-[beta-D-GlcNAc-(1-&gt;2)-alpha-D-Man-(1-&gt;6)]-beta-D-Man-(1-&gt;4)-beta-D-GlcNAc-(1-&gt;4)-beta-D-GlcNAc}-L-asparaginyl-[protein] + UDP + H(+)</text>
        <dbReference type="Rhea" id="RHEA:12941"/>
        <dbReference type="Rhea" id="RHEA-COMP:13526"/>
        <dbReference type="Rhea" id="RHEA-COMP:14369"/>
        <dbReference type="ChEBI" id="CHEBI:15378"/>
        <dbReference type="ChEBI" id="CHEBI:57705"/>
        <dbReference type="ChEBI" id="CHEBI:58223"/>
        <dbReference type="ChEBI" id="CHEBI:60615"/>
        <dbReference type="ChEBI" id="CHEBI:60651"/>
        <dbReference type="EC" id="2.4.1.143"/>
    </reaction>
</comment>
<evidence type="ECO:0000313" key="37">
    <source>
        <dbReference type="EMBL" id="KRZ18161.1"/>
    </source>
</evidence>
<dbReference type="InterPro" id="IPR004012">
    <property type="entry name" value="Run_dom"/>
</dbReference>
<dbReference type="PROSITE" id="PS50826">
    <property type="entry name" value="RUN"/>
    <property type="match status" value="1"/>
</dbReference>
<dbReference type="Gene3D" id="1.20.58.900">
    <property type="match status" value="1"/>
</dbReference>
<keyword evidence="30" id="KW-0862">Zinc</keyword>
<evidence type="ECO:0000259" key="36">
    <source>
        <dbReference type="PROSITE" id="PS50826"/>
    </source>
</evidence>
<name>A0A0V1I5Q1_9BILA</name>
<dbReference type="SUPFAM" id="SSF140741">
    <property type="entry name" value="RUN domain-like"/>
    <property type="match status" value="1"/>
</dbReference>
<dbReference type="Pfam" id="PF02759">
    <property type="entry name" value="RUN"/>
    <property type="match status" value="1"/>
</dbReference>
<feature type="disulfide bond" evidence="28">
    <location>
        <begin position="283"/>
        <end position="286"/>
    </location>
</feature>
<dbReference type="UniPathway" id="UPA00378"/>
<evidence type="ECO:0000256" key="24">
    <source>
        <dbReference type="ARBA" id="ARBA00032915"/>
    </source>
</evidence>
<dbReference type="GO" id="GO:0000139">
    <property type="term" value="C:Golgi membrane"/>
    <property type="evidence" value="ECO:0007669"/>
    <property type="project" value="UniProtKB-SubCell"/>
</dbReference>
<dbReference type="PROSITE" id="PS50103">
    <property type="entry name" value="ZF_C3H1"/>
    <property type="match status" value="1"/>
</dbReference>
<dbReference type="InterPro" id="IPR007754">
    <property type="entry name" value="GlcNAc_II"/>
</dbReference>
<feature type="binding site" evidence="26">
    <location>
        <begin position="135"/>
        <end position="139"/>
    </location>
    <ligand>
        <name>substrate</name>
    </ligand>
</feature>
<keyword evidence="14 32" id="KW-1133">Transmembrane helix</keyword>
<dbReference type="OrthoDB" id="44736at2759"/>
<feature type="disulfide bond" evidence="28">
    <location>
        <begin position="340"/>
        <end position="428"/>
    </location>
</feature>
<evidence type="ECO:0000256" key="22">
    <source>
        <dbReference type="ARBA" id="ARBA00031203"/>
    </source>
</evidence>
<evidence type="ECO:0000256" key="19">
    <source>
        <dbReference type="ARBA" id="ARBA00023211"/>
    </source>
</evidence>
<keyword evidence="15" id="KW-0333">Golgi apparatus</keyword>
<evidence type="ECO:0000256" key="3">
    <source>
        <dbReference type="ARBA" id="ARBA00004922"/>
    </source>
</evidence>
<dbReference type="GO" id="GO:0009312">
    <property type="term" value="P:oligosaccharide biosynthetic process"/>
    <property type="evidence" value="ECO:0007669"/>
    <property type="project" value="InterPro"/>
</dbReference>